<dbReference type="InterPro" id="IPR023696">
    <property type="entry name" value="Ureohydrolase_dom_sf"/>
</dbReference>
<dbReference type="GO" id="GO:0016813">
    <property type="term" value="F:hydrolase activity, acting on carbon-nitrogen (but not peptide) bonds, in linear amidines"/>
    <property type="evidence" value="ECO:0007669"/>
    <property type="project" value="UniProtKB-ARBA"/>
</dbReference>
<protein>
    <submittedName>
        <fullName evidence="3">Arginase family protein</fullName>
    </submittedName>
</protein>
<comment type="similarity">
    <text evidence="1">Belongs to the arginase family.</text>
</comment>
<organism evidence="3 4">
    <name type="scientific">Blastococcus mobilis</name>
    <dbReference type="NCBI Taxonomy" id="1938746"/>
    <lineage>
        <taxon>Bacteria</taxon>
        <taxon>Bacillati</taxon>
        <taxon>Actinomycetota</taxon>
        <taxon>Actinomycetes</taxon>
        <taxon>Geodermatophilales</taxon>
        <taxon>Geodermatophilaceae</taxon>
        <taxon>Blastococcus</taxon>
    </lineage>
</organism>
<dbReference type="RefSeq" id="WP_176445651.1">
    <property type="nucleotide sequence ID" value="NZ_FZNO01000025.1"/>
</dbReference>
<dbReference type="Proteomes" id="UP000198403">
    <property type="component" value="Unassembled WGS sequence"/>
</dbReference>
<dbReference type="Pfam" id="PF00491">
    <property type="entry name" value="Arginase"/>
    <property type="match status" value="1"/>
</dbReference>
<accession>A0A238Z697</accession>
<dbReference type="GO" id="GO:0046872">
    <property type="term" value="F:metal ion binding"/>
    <property type="evidence" value="ECO:0007669"/>
    <property type="project" value="InterPro"/>
</dbReference>
<dbReference type="AlphaFoldDB" id="A0A238Z697"/>
<proteinExistence type="inferred from homology"/>
<name>A0A238Z697_9ACTN</name>
<evidence type="ECO:0000256" key="1">
    <source>
        <dbReference type="PROSITE-ProRule" id="PRU00742"/>
    </source>
</evidence>
<dbReference type="Gene3D" id="3.40.800.10">
    <property type="entry name" value="Ureohydrolase domain"/>
    <property type="match status" value="1"/>
</dbReference>
<dbReference type="SUPFAM" id="SSF52768">
    <property type="entry name" value="Arginase/deacetylase"/>
    <property type="match status" value="1"/>
</dbReference>
<feature type="compositionally biased region" description="Basic residues" evidence="2">
    <location>
        <begin position="111"/>
        <end position="124"/>
    </location>
</feature>
<dbReference type="InterPro" id="IPR006035">
    <property type="entry name" value="Ureohydrolase"/>
</dbReference>
<gene>
    <name evidence="3" type="ORF">SAMN06272737_12576</name>
</gene>
<evidence type="ECO:0000313" key="4">
    <source>
        <dbReference type="Proteomes" id="UP000198403"/>
    </source>
</evidence>
<dbReference type="EMBL" id="FZNO01000025">
    <property type="protein sequence ID" value="SNR78936.1"/>
    <property type="molecule type" value="Genomic_DNA"/>
</dbReference>
<reference evidence="3 4" key="1">
    <citation type="submission" date="2017-06" db="EMBL/GenBank/DDBJ databases">
        <authorList>
            <person name="Kim H.J."/>
            <person name="Triplett B.A."/>
        </authorList>
    </citation>
    <scope>NUCLEOTIDE SEQUENCE [LARGE SCALE GENOMIC DNA]</scope>
    <source>
        <strain evidence="3 4">DSM 44272</strain>
    </source>
</reference>
<keyword evidence="4" id="KW-1185">Reference proteome</keyword>
<evidence type="ECO:0000313" key="3">
    <source>
        <dbReference type="EMBL" id="SNR78936.1"/>
    </source>
</evidence>
<feature type="region of interest" description="Disordered" evidence="2">
    <location>
        <begin position="104"/>
        <end position="152"/>
    </location>
</feature>
<dbReference type="PROSITE" id="PS51409">
    <property type="entry name" value="ARGINASE_2"/>
    <property type="match status" value="1"/>
</dbReference>
<evidence type="ECO:0000256" key="2">
    <source>
        <dbReference type="SAM" id="MobiDB-lite"/>
    </source>
</evidence>
<sequence length="168" mass="17427">MPESSPDAPPVRLLELHRLVAEAVAEARAGGEVPLLLAGNCNATVGVLAGLQPAERRVGLLGLDAHGDFNTPEEDSAGFLDGQGLAMAVGRCWRAATGRAPASGFRDARLLRPRPRPPRPHAGHRPGAARDARRGGRPGPVRPRGLGRVSPILTGGFGRPGVCAIVTI</sequence>